<dbReference type="NCBIfam" id="NF033542">
    <property type="entry name" value="transpos_IS110"/>
    <property type="match status" value="1"/>
</dbReference>
<dbReference type="PANTHER" id="PTHR33055:SF3">
    <property type="entry name" value="PUTATIVE TRANSPOSASE FOR IS117-RELATED"/>
    <property type="match status" value="1"/>
</dbReference>
<feature type="domain" description="Transposase IS116/IS110/IS902 C-terminal" evidence="2">
    <location>
        <begin position="212"/>
        <end position="289"/>
    </location>
</feature>
<protein>
    <submittedName>
        <fullName evidence="3">IS110 family transposase</fullName>
    </submittedName>
</protein>
<dbReference type="RefSeq" id="WP_378976666.1">
    <property type="nucleotide sequence ID" value="NZ_JBHRVD010000001.1"/>
</dbReference>
<feature type="domain" description="Transposase IS110-like N-terminal" evidence="1">
    <location>
        <begin position="5"/>
        <end position="151"/>
    </location>
</feature>
<evidence type="ECO:0000313" key="4">
    <source>
        <dbReference type="Proteomes" id="UP001595648"/>
    </source>
</evidence>
<evidence type="ECO:0000259" key="1">
    <source>
        <dbReference type="Pfam" id="PF01548"/>
    </source>
</evidence>
<dbReference type="Pfam" id="PF01548">
    <property type="entry name" value="DEDD_Tnp_IS110"/>
    <property type="match status" value="1"/>
</dbReference>
<comment type="caution">
    <text evidence="3">The sequence shown here is derived from an EMBL/GenBank/DDBJ whole genome shotgun (WGS) entry which is preliminary data.</text>
</comment>
<dbReference type="InterPro" id="IPR003346">
    <property type="entry name" value="Transposase_20"/>
</dbReference>
<gene>
    <name evidence="3" type="ORF">ACFOJ9_01765</name>
</gene>
<dbReference type="InterPro" id="IPR047650">
    <property type="entry name" value="Transpos_IS110"/>
</dbReference>
<dbReference type="PANTHER" id="PTHR33055">
    <property type="entry name" value="TRANSPOSASE FOR INSERTION SEQUENCE ELEMENT IS1111A"/>
    <property type="match status" value="1"/>
</dbReference>
<evidence type="ECO:0000259" key="2">
    <source>
        <dbReference type="Pfam" id="PF02371"/>
    </source>
</evidence>
<sequence length="344" mass="37982">MEHYAGIDVSLEESSVCIVDATGTIMREVKIASEPEALVRYFDELELSVSRIGLEAGPLSQWLHAGLVAAGRDAILLETRHVKAALSAMTVKTDRKDARGIAQLLRMGWYRPVHAKSVTCKDSRALLVGRKLLQGKLLDVELSIRGILRGYGLKVGEVSRGKFETRIRELTAGHVTLETVIGAMLAARMALWCEFSKLHREMLKIARADKVCHRLMSTPGVGALVALTYRSAVDDPMRFGKSSTVGAYFGLTPKKYQSGETDRDGGVSKVGDAMVRTALFEAAHVMLTRAIRFSSLKHWALDVAKRRGMKRAKVALARKLGVVLHRMWVDATDFRWSNTKSHGV</sequence>
<organism evidence="3 4">
    <name type="scientific">Mesorhizobium cantuariense</name>
    <dbReference type="NCBI Taxonomy" id="1300275"/>
    <lineage>
        <taxon>Bacteria</taxon>
        <taxon>Pseudomonadati</taxon>
        <taxon>Pseudomonadota</taxon>
        <taxon>Alphaproteobacteria</taxon>
        <taxon>Hyphomicrobiales</taxon>
        <taxon>Phyllobacteriaceae</taxon>
        <taxon>Mesorhizobium</taxon>
    </lineage>
</organism>
<dbReference type="Pfam" id="PF02371">
    <property type="entry name" value="Transposase_20"/>
    <property type="match status" value="1"/>
</dbReference>
<keyword evidence="4" id="KW-1185">Reference proteome</keyword>
<dbReference type="InterPro" id="IPR002525">
    <property type="entry name" value="Transp_IS110-like_N"/>
</dbReference>
<accession>A0ABV7MFI1</accession>
<name>A0ABV7MFI1_9HYPH</name>
<dbReference type="EMBL" id="JBHRVD010000001">
    <property type="protein sequence ID" value="MFC3320581.1"/>
    <property type="molecule type" value="Genomic_DNA"/>
</dbReference>
<reference evidence="4" key="1">
    <citation type="journal article" date="2019" name="Int. J. Syst. Evol. Microbiol.">
        <title>The Global Catalogue of Microorganisms (GCM) 10K type strain sequencing project: providing services to taxonomists for standard genome sequencing and annotation.</title>
        <authorList>
            <consortium name="The Broad Institute Genomics Platform"/>
            <consortium name="The Broad Institute Genome Sequencing Center for Infectious Disease"/>
            <person name="Wu L."/>
            <person name="Ma J."/>
        </authorList>
    </citation>
    <scope>NUCLEOTIDE SEQUENCE [LARGE SCALE GENOMIC DNA]</scope>
    <source>
        <strain evidence="4">ICMP 19515</strain>
    </source>
</reference>
<proteinExistence type="predicted"/>
<dbReference type="Proteomes" id="UP001595648">
    <property type="component" value="Unassembled WGS sequence"/>
</dbReference>
<evidence type="ECO:0000313" key="3">
    <source>
        <dbReference type="EMBL" id="MFC3320581.1"/>
    </source>
</evidence>